<evidence type="ECO:0000256" key="1">
    <source>
        <dbReference type="ARBA" id="ARBA00022670"/>
    </source>
</evidence>
<dbReference type="GO" id="GO:0008237">
    <property type="term" value="F:metallopeptidase activity"/>
    <property type="evidence" value="ECO:0007669"/>
    <property type="project" value="UniProtKB-KW"/>
</dbReference>
<dbReference type="InterPro" id="IPR011096">
    <property type="entry name" value="FTP_domain"/>
</dbReference>
<keyword evidence="2" id="KW-0479">Metal-binding</keyword>
<dbReference type="PANTHER" id="PTHR33794">
    <property type="entry name" value="BACILLOLYSIN"/>
    <property type="match status" value="1"/>
</dbReference>
<dbReference type="GO" id="GO:0046872">
    <property type="term" value="F:metal ion binding"/>
    <property type="evidence" value="ECO:0007669"/>
    <property type="project" value="UniProtKB-KW"/>
</dbReference>
<feature type="domain" description="FTP" evidence="9">
    <location>
        <begin position="61"/>
        <end position="86"/>
    </location>
</feature>
<dbReference type="GO" id="GO:0006508">
    <property type="term" value="P:proteolysis"/>
    <property type="evidence" value="ECO:0007669"/>
    <property type="project" value="UniProtKB-KW"/>
</dbReference>
<sequence>MKKNLLFYSALFLSVFAFGQQSDFELEARNWIKTNYKDFKFNSDNDLKLRFVRKGLAGETLRFQQMINNVPVFDTEIVINIANGNVAYSEFNVNKTLTPINTTPQITAENALQISNNEIKVSGMITFQENKLFVLSKNNQTILAYRIVTSFEDKSGSWEVFVDANTGAVLSVKDIAIYCGTECTVSHKHSNKETVLNPPFFMKKAETDASALQTLATGTAYVFLSDPLSQNAVAYGGSYVDGNDATNASLDAARTLVNLPEIENNAGTYKLKSSYVEIKNLENPNKGLFTQASGDFLFNRNQDGFEAANVFYHTDNSLRYINQTLGVNCIQNVDNSHAGILWFDPSGENGADNSHYSNGVLVFGEGCVDDGEDGDVIWHELGHGLHDWLTGGSLSQVNGLSEGCGDYWAQSHSRALNQWTPSDAAYHWMFNWDGHNACWGGRTTNYGALYPGGLVNQVHTDGQIWATTLMRIWDAIGRTKTDKAFLEGLALTTSSTNQQNAAIAVRQAAINMNYSCSDVKAMTDQFTATGYVMPAIPLVVRCPSDQTVTANGSGNYTVPSFASLTNAINSNCDAVITQNPPVGSVVGVGTHLITMTATSGTSVNCNFNLIVEANLGVEDIVKNSFVVYPNPANTFITIKGDNIENEEIELYNMLGQKVLHRSLITNESVVDISGLSNGVYTLYFINSKTSQKIIKQ</sequence>
<protein>
    <submittedName>
        <fullName evidence="11">Por secretion system C-terminal sorting domain-containing protein</fullName>
    </submittedName>
</protein>
<feature type="signal peptide" evidence="7">
    <location>
        <begin position="1"/>
        <end position="19"/>
    </location>
</feature>
<dbReference type="OrthoDB" id="5289240at2"/>
<reference evidence="11 12" key="1">
    <citation type="submission" date="2016-10" db="EMBL/GenBank/DDBJ databases">
        <authorList>
            <person name="de Groot N.N."/>
        </authorList>
    </citation>
    <scope>NUCLEOTIDE SEQUENCE [LARGE SCALE GENOMIC DNA]</scope>
    <source>
        <strain evidence="11 12">DSM 27078</strain>
    </source>
</reference>
<dbReference type="Gene3D" id="3.10.170.10">
    <property type="match status" value="1"/>
</dbReference>
<dbReference type="InterPro" id="IPR025711">
    <property type="entry name" value="PepSY"/>
</dbReference>
<evidence type="ECO:0000256" key="7">
    <source>
        <dbReference type="SAM" id="SignalP"/>
    </source>
</evidence>
<dbReference type="Pfam" id="PF03413">
    <property type="entry name" value="PepSY"/>
    <property type="match status" value="1"/>
</dbReference>
<keyword evidence="1" id="KW-0645">Protease</keyword>
<dbReference type="STRING" id="1299341.SAMN05444005_10423"/>
<dbReference type="Proteomes" id="UP000198648">
    <property type="component" value="Unassembled WGS sequence"/>
</dbReference>
<evidence type="ECO:0000256" key="2">
    <source>
        <dbReference type="ARBA" id="ARBA00022723"/>
    </source>
</evidence>
<feature type="chain" id="PRO_5011486212" evidence="7">
    <location>
        <begin position="20"/>
        <end position="696"/>
    </location>
</feature>
<dbReference type="InterPro" id="IPR050728">
    <property type="entry name" value="Zinc_Metalloprotease_M4"/>
</dbReference>
<dbReference type="NCBIfam" id="TIGR04183">
    <property type="entry name" value="Por_Secre_tail"/>
    <property type="match status" value="1"/>
</dbReference>
<name>A0A1H9C3J6_9FLAO</name>
<feature type="domain" description="Secretion system C-terminal sorting" evidence="10">
    <location>
        <begin position="627"/>
        <end position="694"/>
    </location>
</feature>
<evidence type="ECO:0000259" key="10">
    <source>
        <dbReference type="Pfam" id="PF18962"/>
    </source>
</evidence>
<evidence type="ECO:0000313" key="11">
    <source>
        <dbReference type="EMBL" id="SEP95547.1"/>
    </source>
</evidence>
<evidence type="ECO:0000259" key="8">
    <source>
        <dbReference type="Pfam" id="PF03413"/>
    </source>
</evidence>
<evidence type="ECO:0000256" key="6">
    <source>
        <dbReference type="ARBA" id="ARBA00023049"/>
    </source>
</evidence>
<keyword evidence="3 7" id="KW-0732">Signal</keyword>
<evidence type="ECO:0000256" key="4">
    <source>
        <dbReference type="ARBA" id="ARBA00022801"/>
    </source>
</evidence>
<feature type="domain" description="PepSY" evidence="8">
    <location>
        <begin position="106"/>
        <end position="172"/>
    </location>
</feature>
<dbReference type="EMBL" id="FOEI01000004">
    <property type="protein sequence ID" value="SEP95547.1"/>
    <property type="molecule type" value="Genomic_DNA"/>
</dbReference>
<keyword evidence="12" id="KW-1185">Reference proteome</keyword>
<evidence type="ECO:0000256" key="5">
    <source>
        <dbReference type="ARBA" id="ARBA00022833"/>
    </source>
</evidence>
<dbReference type="InterPro" id="IPR026444">
    <property type="entry name" value="Secre_tail"/>
</dbReference>
<evidence type="ECO:0000259" key="9">
    <source>
        <dbReference type="Pfam" id="PF07504"/>
    </source>
</evidence>
<keyword evidence="4" id="KW-0378">Hydrolase</keyword>
<dbReference type="SUPFAM" id="SSF55486">
    <property type="entry name" value="Metalloproteases ('zincins'), catalytic domain"/>
    <property type="match status" value="1"/>
</dbReference>
<dbReference type="Pfam" id="PF07504">
    <property type="entry name" value="FTP"/>
    <property type="match status" value="1"/>
</dbReference>
<dbReference type="RefSeq" id="WP_091467556.1">
    <property type="nucleotide sequence ID" value="NZ_FOEI01000004.1"/>
</dbReference>
<keyword evidence="5" id="KW-0862">Zinc</keyword>
<accession>A0A1H9C3J6</accession>
<evidence type="ECO:0000256" key="3">
    <source>
        <dbReference type="ARBA" id="ARBA00022729"/>
    </source>
</evidence>
<organism evidence="11 12">
    <name type="scientific">Flavobacterium urocaniciphilum</name>
    <dbReference type="NCBI Taxonomy" id="1299341"/>
    <lineage>
        <taxon>Bacteria</taxon>
        <taxon>Pseudomonadati</taxon>
        <taxon>Bacteroidota</taxon>
        <taxon>Flavobacteriia</taxon>
        <taxon>Flavobacteriales</taxon>
        <taxon>Flavobacteriaceae</taxon>
        <taxon>Flavobacterium</taxon>
    </lineage>
</organism>
<proteinExistence type="predicted"/>
<dbReference type="Pfam" id="PF18962">
    <property type="entry name" value="Por_Secre_tail"/>
    <property type="match status" value="1"/>
</dbReference>
<dbReference type="AlphaFoldDB" id="A0A1H9C3J6"/>
<dbReference type="PANTHER" id="PTHR33794:SF1">
    <property type="entry name" value="BACILLOLYSIN"/>
    <property type="match status" value="1"/>
</dbReference>
<gene>
    <name evidence="11" type="ORF">SAMN05444005_10423</name>
</gene>
<keyword evidence="6" id="KW-0482">Metalloprotease</keyword>
<evidence type="ECO:0000313" key="12">
    <source>
        <dbReference type="Proteomes" id="UP000198648"/>
    </source>
</evidence>